<protein>
    <submittedName>
        <fullName evidence="3">Class I SAM-dependent methyltransferase</fullName>
        <ecNumber evidence="3">2.1.1.-</ecNumber>
    </submittedName>
</protein>
<organism evidence="3 4">
    <name type="scientific">Ferviditalea candida</name>
    <dbReference type="NCBI Taxonomy" id="3108399"/>
    <lineage>
        <taxon>Bacteria</taxon>
        <taxon>Bacillati</taxon>
        <taxon>Bacillota</taxon>
        <taxon>Bacilli</taxon>
        <taxon>Bacillales</taxon>
        <taxon>Paenibacillaceae</taxon>
        <taxon>Ferviditalea</taxon>
    </lineage>
</organism>
<evidence type="ECO:0000256" key="2">
    <source>
        <dbReference type="ARBA" id="ARBA00022679"/>
    </source>
</evidence>
<dbReference type="InterPro" id="IPR007213">
    <property type="entry name" value="Ppm1/Ppm2/Tcmp"/>
</dbReference>
<dbReference type="EMBL" id="JAYJLD010000008">
    <property type="protein sequence ID" value="MEB3101494.1"/>
    <property type="molecule type" value="Genomic_DNA"/>
</dbReference>
<comment type="caution">
    <text evidence="3">The sequence shown here is derived from an EMBL/GenBank/DDBJ whole genome shotgun (WGS) entry which is preliminary data.</text>
</comment>
<evidence type="ECO:0000256" key="1">
    <source>
        <dbReference type="ARBA" id="ARBA00022603"/>
    </source>
</evidence>
<sequence length="199" mass="22808">MNCEAITAEQHPATQYSQAINPAWLPFCNVSRSRYTEDALEAEIRQGVEQYVILGAELDTFAFRRKEMLEEVKVFEVDLQSTQQFKRGQLAALETLLESPYDPKVRSLFSWLGVTMYLSLKDVLETLRSITQIAPKGSSVIFDYHTEVDVNLDEIRKELQRMDESMLTTFDPSILAIELKKLGFDLHEDLEPADIQQKG</sequence>
<dbReference type="RefSeq" id="WP_371753612.1">
    <property type="nucleotide sequence ID" value="NZ_JAYJLD010000008.1"/>
</dbReference>
<gene>
    <name evidence="3" type="ORF">VF724_07435</name>
</gene>
<dbReference type="PANTHER" id="PTHR43619:SF2">
    <property type="entry name" value="S-ADENOSYL-L-METHIONINE-DEPENDENT METHYLTRANSFERASES SUPERFAMILY PROTEIN"/>
    <property type="match status" value="1"/>
</dbReference>
<dbReference type="EC" id="2.1.1.-" evidence="3"/>
<keyword evidence="1 3" id="KW-0489">Methyltransferase</keyword>
<dbReference type="Gene3D" id="3.40.50.150">
    <property type="entry name" value="Vaccinia Virus protein VP39"/>
    <property type="match status" value="1"/>
</dbReference>
<proteinExistence type="predicted"/>
<dbReference type="Proteomes" id="UP001310386">
    <property type="component" value="Unassembled WGS sequence"/>
</dbReference>
<keyword evidence="2 3" id="KW-0808">Transferase</keyword>
<reference evidence="3" key="1">
    <citation type="submission" date="2023-12" db="EMBL/GenBank/DDBJ databases">
        <title>Fervidustalea candida gen. nov., sp. nov., a novel member of the family Paenibacillaceae isolated from a geothermal area.</title>
        <authorList>
            <person name="Li W.-J."/>
            <person name="Jiao J.-Y."/>
            <person name="Chen Y."/>
        </authorList>
    </citation>
    <scope>NUCLEOTIDE SEQUENCE</scope>
    <source>
        <strain evidence="3">SYSU GA230002</strain>
    </source>
</reference>
<dbReference type="InterPro" id="IPR029063">
    <property type="entry name" value="SAM-dependent_MTases_sf"/>
</dbReference>
<dbReference type="Pfam" id="PF04072">
    <property type="entry name" value="LCM"/>
    <property type="match status" value="1"/>
</dbReference>
<accession>A0ABU5ZG54</accession>
<name>A0ABU5ZG54_9BACL</name>
<dbReference type="GO" id="GO:0032259">
    <property type="term" value="P:methylation"/>
    <property type="evidence" value="ECO:0007669"/>
    <property type="project" value="UniProtKB-KW"/>
</dbReference>
<dbReference type="PANTHER" id="PTHR43619">
    <property type="entry name" value="S-ADENOSYL-L-METHIONINE-DEPENDENT METHYLTRANSFERASE YKTD-RELATED"/>
    <property type="match status" value="1"/>
</dbReference>
<evidence type="ECO:0000313" key="3">
    <source>
        <dbReference type="EMBL" id="MEB3101494.1"/>
    </source>
</evidence>
<evidence type="ECO:0000313" key="4">
    <source>
        <dbReference type="Proteomes" id="UP001310386"/>
    </source>
</evidence>
<keyword evidence="4" id="KW-1185">Reference proteome</keyword>
<dbReference type="GO" id="GO:0008168">
    <property type="term" value="F:methyltransferase activity"/>
    <property type="evidence" value="ECO:0007669"/>
    <property type="project" value="UniProtKB-KW"/>
</dbReference>
<dbReference type="SUPFAM" id="SSF53335">
    <property type="entry name" value="S-adenosyl-L-methionine-dependent methyltransferases"/>
    <property type="match status" value="1"/>
</dbReference>